<dbReference type="InterPro" id="IPR027640">
    <property type="entry name" value="Kinesin-like_fam"/>
</dbReference>
<feature type="coiled-coil region" evidence="4">
    <location>
        <begin position="288"/>
        <end position="432"/>
    </location>
</feature>
<dbReference type="InterPro" id="IPR001752">
    <property type="entry name" value="Kinesin_motor_dom"/>
</dbReference>
<evidence type="ECO:0000259" key="6">
    <source>
        <dbReference type="PROSITE" id="PS50067"/>
    </source>
</evidence>
<feature type="domain" description="Kinesin motor" evidence="6">
    <location>
        <begin position="432"/>
        <end position="604"/>
    </location>
</feature>
<dbReference type="InterPro" id="IPR001715">
    <property type="entry name" value="CH_dom"/>
</dbReference>
<dbReference type="GO" id="GO:0005524">
    <property type="term" value="F:ATP binding"/>
    <property type="evidence" value="ECO:0007669"/>
    <property type="project" value="UniProtKB-UniRule"/>
</dbReference>
<feature type="binding site" evidence="3">
    <location>
        <begin position="513"/>
        <end position="520"/>
    </location>
    <ligand>
        <name>ATP</name>
        <dbReference type="ChEBI" id="CHEBI:30616"/>
    </ligand>
</feature>
<dbReference type="Gene3D" id="3.40.850.10">
    <property type="entry name" value="Kinesin motor domain"/>
    <property type="match status" value="1"/>
</dbReference>
<dbReference type="PANTHER" id="PTHR47972:SF28">
    <property type="entry name" value="KINESIN-LIKE PROTEIN KLP-3"/>
    <property type="match status" value="1"/>
</dbReference>
<comment type="caution">
    <text evidence="7">The sequence shown here is derived from an EMBL/GenBank/DDBJ whole genome shotgun (WGS) entry which is preliminary data.</text>
</comment>
<dbReference type="Proteomes" id="UP000485058">
    <property type="component" value="Unassembled WGS sequence"/>
</dbReference>
<dbReference type="PROSITE" id="PS50021">
    <property type="entry name" value="CH"/>
    <property type="match status" value="1"/>
</dbReference>
<dbReference type="PROSITE" id="PS50067">
    <property type="entry name" value="KINESIN_MOTOR_2"/>
    <property type="match status" value="1"/>
</dbReference>
<dbReference type="Pfam" id="PF16796">
    <property type="entry name" value="Microtub_bd"/>
    <property type="match status" value="1"/>
</dbReference>
<keyword evidence="3" id="KW-0067">ATP-binding</keyword>
<evidence type="ECO:0000313" key="7">
    <source>
        <dbReference type="EMBL" id="GFH17654.1"/>
    </source>
</evidence>
<gene>
    <name evidence="7" type="ORF">HaLaN_14334</name>
</gene>
<proteinExistence type="inferred from homology"/>
<dbReference type="Gene3D" id="1.10.418.10">
    <property type="entry name" value="Calponin-like domain"/>
    <property type="match status" value="1"/>
</dbReference>
<keyword evidence="4" id="KW-0175">Coiled coil</keyword>
<dbReference type="SUPFAM" id="SSF52540">
    <property type="entry name" value="P-loop containing nucleoside triphosphate hydrolases"/>
    <property type="match status" value="1"/>
</dbReference>
<dbReference type="InterPro" id="IPR036872">
    <property type="entry name" value="CH_dom_sf"/>
</dbReference>
<dbReference type="Pfam" id="PF00307">
    <property type="entry name" value="CH"/>
    <property type="match status" value="1"/>
</dbReference>
<reference evidence="7 8" key="1">
    <citation type="submission" date="2020-02" db="EMBL/GenBank/DDBJ databases">
        <title>Draft genome sequence of Haematococcus lacustris strain NIES-144.</title>
        <authorList>
            <person name="Morimoto D."/>
            <person name="Nakagawa S."/>
            <person name="Yoshida T."/>
            <person name="Sawayama S."/>
        </authorList>
    </citation>
    <scope>NUCLEOTIDE SEQUENCE [LARGE SCALE GENOMIC DNA]</scope>
    <source>
        <strain evidence="7 8">NIES-144</strain>
    </source>
</reference>
<keyword evidence="2 3" id="KW-0505">Motor protein</keyword>
<dbReference type="SMART" id="SM00033">
    <property type="entry name" value="CH"/>
    <property type="match status" value="1"/>
</dbReference>
<organism evidence="7 8">
    <name type="scientific">Haematococcus lacustris</name>
    <name type="common">Green alga</name>
    <name type="synonym">Haematococcus pluvialis</name>
    <dbReference type="NCBI Taxonomy" id="44745"/>
    <lineage>
        <taxon>Eukaryota</taxon>
        <taxon>Viridiplantae</taxon>
        <taxon>Chlorophyta</taxon>
        <taxon>core chlorophytes</taxon>
        <taxon>Chlorophyceae</taxon>
        <taxon>CS clade</taxon>
        <taxon>Chlamydomonadales</taxon>
        <taxon>Haematococcaceae</taxon>
        <taxon>Haematococcus</taxon>
    </lineage>
</organism>
<dbReference type="InterPro" id="IPR027417">
    <property type="entry name" value="P-loop_NTPase"/>
</dbReference>
<dbReference type="SUPFAM" id="SSF47576">
    <property type="entry name" value="Calponin-homology domain, CH-domain"/>
    <property type="match status" value="1"/>
</dbReference>
<evidence type="ECO:0000256" key="3">
    <source>
        <dbReference type="PROSITE-ProRule" id="PRU00283"/>
    </source>
</evidence>
<dbReference type="EMBL" id="BLLF01001182">
    <property type="protein sequence ID" value="GFH17654.1"/>
    <property type="molecule type" value="Genomic_DNA"/>
</dbReference>
<evidence type="ECO:0000256" key="2">
    <source>
        <dbReference type="ARBA" id="ARBA00023175"/>
    </source>
</evidence>
<keyword evidence="8" id="KW-1185">Reference proteome</keyword>
<accession>A0A699ZFH6</accession>
<dbReference type="InterPro" id="IPR036961">
    <property type="entry name" value="Kinesin_motor_dom_sf"/>
</dbReference>
<dbReference type="AlphaFoldDB" id="A0A699ZFH6"/>
<sequence>MAKDQDTVKSPLTITPASKRLSSVWGEKRLDGLSQRCSPDSASAGSAVATDETRSRRVDCARWIEAITGEPVPSGTDREFRAALRSGILLCKVINNVTPGAVKMPEGLDASSTKQRYDNVQSFILAASNLGVPPEHLCSITDIDYEGPEERPLVVDCLLWLKRLRDQRTSSPHRRHAAMAMAASSPAMQTVVPTLAPPPPKGSQSTAVMQRLLNHCTVKLSQSMTYHAEVSSNVLTRQADTITVDAVGPVLESVLGGLTQVGHLRCDTFDVQCTSTCRHGRKPFMLLLQEYESRLLAKDREINATKDKLIEVQRQLDSMVMRMNELMNELAAQQQKAMMQVSLQESNRSKELQELATRLQSQLSEKERQCAELQSALTQRQQDLSEHTSGLQAQVEEAQARLAQIDVITNKYRAMQEENRKLYNQVQDLRGAIRVFCRIRPAGRTNDSSEVCVEGAGEDGLVVRCPGPKNEFKDFQFDKVFEQQVTQDMVYADTQPLIRSVLDGFNVCIFAYGQTGSGKTHTMSGTNIEQVEGRGINYRALDDLFRLRDDRSTEASGLNVPGAKQASTPTSSLTSLSCCNVTCGAQHRAQLRARSARHSNGLCA</sequence>
<feature type="domain" description="Calponin-homology (CH)" evidence="5">
    <location>
        <begin position="54"/>
        <end position="166"/>
    </location>
</feature>
<comment type="similarity">
    <text evidence="1">Belongs to the TRAFAC class myosin-kinesin ATPase superfamily. Kinesin family. KIN-14 subfamily.</text>
</comment>
<dbReference type="PANTHER" id="PTHR47972">
    <property type="entry name" value="KINESIN-LIKE PROTEIN KLP-3"/>
    <property type="match status" value="1"/>
</dbReference>
<evidence type="ECO:0000256" key="1">
    <source>
        <dbReference type="ARBA" id="ARBA00010899"/>
    </source>
</evidence>
<evidence type="ECO:0008006" key="9">
    <source>
        <dbReference type="Google" id="ProtNLM"/>
    </source>
</evidence>
<protein>
    <recommendedName>
        <fullName evidence="9">Kinesin-like protein</fullName>
    </recommendedName>
</protein>
<dbReference type="GO" id="GO:0007018">
    <property type="term" value="P:microtubule-based movement"/>
    <property type="evidence" value="ECO:0007669"/>
    <property type="project" value="InterPro"/>
</dbReference>
<evidence type="ECO:0000256" key="4">
    <source>
        <dbReference type="SAM" id="Coils"/>
    </source>
</evidence>
<dbReference type="SMART" id="SM00129">
    <property type="entry name" value="KISc"/>
    <property type="match status" value="1"/>
</dbReference>
<name>A0A699ZFH6_HAELA</name>
<dbReference type="GO" id="GO:0015630">
    <property type="term" value="C:microtubule cytoskeleton"/>
    <property type="evidence" value="ECO:0007669"/>
    <property type="project" value="TreeGrafter"/>
</dbReference>
<keyword evidence="3" id="KW-0547">Nucleotide-binding</keyword>
<dbReference type="GO" id="GO:0003777">
    <property type="term" value="F:microtubule motor activity"/>
    <property type="evidence" value="ECO:0007669"/>
    <property type="project" value="InterPro"/>
</dbReference>
<evidence type="ECO:0000259" key="5">
    <source>
        <dbReference type="PROSITE" id="PS50021"/>
    </source>
</evidence>
<dbReference type="InterPro" id="IPR031852">
    <property type="entry name" value="Vik1/Cik1_MT-bd"/>
</dbReference>
<dbReference type="GO" id="GO:0008017">
    <property type="term" value="F:microtubule binding"/>
    <property type="evidence" value="ECO:0007669"/>
    <property type="project" value="InterPro"/>
</dbReference>
<evidence type="ECO:0000313" key="8">
    <source>
        <dbReference type="Proteomes" id="UP000485058"/>
    </source>
</evidence>